<dbReference type="GO" id="GO:0005730">
    <property type="term" value="C:nucleolus"/>
    <property type="evidence" value="ECO:0007669"/>
    <property type="project" value="Ensembl"/>
</dbReference>
<evidence type="ECO:0000256" key="8">
    <source>
        <dbReference type="ARBA" id="ARBA00022840"/>
    </source>
</evidence>
<proteinExistence type="inferred from homology"/>
<evidence type="ECO:0000256" key="13">
    <source>
        <dbReference type="ARBA" id="ARBA00069645"/>
    </source>
</evidence>
<protein>
    <recommendedName>
        <fullName evidence="13">Cell cycle checkpoint protein RAD17</fullName>
    </recommendedName>
</protein>
<dbReference type="InterPro" id="IPR004582">
    <property type="entry name" value="Checkpoint_prot_Rad17_Rad24"/>
</dbReference>
<dbReference type="GO" id="GO:0140463">
    <property type="term" value="F:chromatin-protein adaptor activity"/>
    <property type="evidence" value="ECO:0007669"/>
    <property type="project" value="Ensembl"/>
</dbReference>
<feature type="compositionally biased region" description="Polar residues" evidence="14">
    <location>
        <begin position="587"/>
        <end position="604"/>
    </location>
</feature>
<dbReference type="Ensembl" id="ENSNVIT00000022647.1">
    <property type="protein sequence ID" value="ENSNVIP00000019417.1"/>
    <property type="gene ID" value="ENSNVIG00000015184.1"/>
</dbReference>
<evidence type="ECO:0000256" key="11">
    <source>
        <dbReference type="ARBA" id="ARBA00053607"/>
    </source>
</evidence>
<dbReference type="GeneTree" id="ENSGT00440000039046"/>
<reference evidence="15" key="2">
    <citation type="submission" date="2025-09" db="UniProtKB">
        <authorList>
            <consortium name="Ensembl"/>
        </authorList>
    </citation>
    <scope>IDENTIFICATION</scope>
</reference>
<keyword evidence="9" id="KW-0539">Nucleus</keyword>
<dbReference type="CDD" id="cd18139">
    <property type="entry name" value="HLD_clamp_RarA"/>
    <property type="match status" value="1"/>
</dbReference>
<keyword evidence="6" id="KW-0547">Nucleotide-binding</keyword>
<dbReference type="InterPro" id="IPR027417">
    <property type="entry name" value="P-loop_NTPase"/>
</dbReference>
<evidence type="ECO:0000256" key="7">
    <source>
        <dbReference type="ARBA" id="ARBA00022763"/>
    </source>
</evidence>
<dbReference type="Proteomes" id="UP000694425">
    <property type="component" value="Unplaced"/>
</dbReference>
<evidence type="ECO:0000256" key="3">
    <source>
        <dbReference type="ARBA" id="ARBA00006168"/>
    </source>
</evidence>
<dbReference type="AlphaFoldDB" id="A0A8C7B8R8"/>
<keyword evidence="5" id="KW-0597">Phosphoprotein</keyword>
<dbReference type="PANTHER" id="PTHR12172">
    <property type="entry name" value="CELL CYCLE CHECKPOINT PROTEIN RAD17"/>
    <property type="match status" value="1"/>
</dbReference>
<dbReference type="Pfam" id="PF03215">
    <property type="entry name" value="Rad17"/>
    <property type="match status" value="1"/>
</dbReference>
<dbReference type="GO" id="GO:0003689">
    <property type="term" value="F:DNA clamp loader activity"/>
    <property type="evidence" value="ECO:0007669"/>
    <property type="project" value="InterPro"/>
</dbReference>
<dbReference type="GO" id="GO:0000781">
    <property type="term" value="C:chromosome, telomeric region"/>
    <property type="evidence" value="ECO:0007669"/>
    <property type="project" value="Ensembl"/>
</dbReference>
<evidence type="ECO:0000256" key="6">
    <source>
        <dbReference type="ARBA" id="ARBA00022741"/>
    </source>
</evidence>
<dbReference type="GO" id="GO:0031389">
    <property type="term" value="C:Rad17 RFC-like complex"/>
    <property type="evidence" value="ECO:0007669"/>
    <property type="project" value="InterPro"/>
</dbReference>
<dbReference type="NCBIfam" id="TIGR00602">
    <property type="entry name" value="rad24"/>
    <property type="match status" value="1"/>
</dbReference>
<dbReference type="GO" id="GO:0005524">
    <property type="term" value="F:ATP binding"/>
    <property type="evidence" value="ECO:0007669"/>
    <property type="project" value="UniProtKB-KW"/>
</dbReference>
<dbReference type="FunFam" id="3.40.50.300:FF:000714">
    <property type="entry name" value="cell cycle checkpoint protein RAD17 isoform X1"/>
    <property type="match status" value="1"/>
</dbReference>
<accession>A0A8C7B8R8</accession>
<evidence type="ECO:0000256" key="5">
    <source>
        <dbReference type="ARBA" id="ARBA00022553"/>
    </source>
</evidence>
<evidence type="ECO:0000256" key="4">
    <source>
        <dbReference type="ARBA" id="ARBA00022454"/>
    </source>
</evidence>
<dbReference type="SUPFAM" id="SSF52540">
    <property type="entry name" value="P-loop containing nucleoside triphosphate hydrolases"/>
    <property type="match status" value="1"/>
</dbReference>
<evidence type="ECO:0000256" key="1">
    <source>
        <dbReference type="ARBA" id="ARBA00004123"/>
    </source>
</evidence>
<sequence length="623" mass="70362">PVKKQQQPTNSWKIYTFYNSVQYLLENEAAKEFQKPHTKHELAVHKKKIEEVVTWLKAKVLERQPKQGGSILLITGPPGCGKTTTLKILSKEHGIQVQEWINPILPDFQKDDFKEILNPESSFHAFPYQSQIAVFKEFLLRATKYNKLQMLGDDLRTDKRIILVEDLPNQFYRDSHTLHEILRKYVHTGRCPLIFIISDSLSGDNNQRLLFPKEIQEECAIANISFNPVAPTIMMKFLNRIVTVEANKNGGNITVPDRSSLELLCQGCSGDIRSAINSLQFSSSKGENRLWPRKKALSSIKSAAALSKSKQRKKTDRVFENQEVQAIGGKDISLFLFRALGKILYCKNISLTSVGSPKPFSHILKKNRGTWLAQLEECVTLNLRVGKKVNLCFASNHLDGLFYLINLIKPSSICPLKIIQICGPWTTSSLINHMANSIQIVSVKFEKQTLTYAHKQNSFSTFKSLKKKSYCCYVKQYRENCLTAKALFSDFCLPALCLQTQLLPYLALLTIPMRNPAQISFIQDIGRLPLKRHFGRLKMETLTDREPGLIDPDSGDEAHLNGGGQPAEEALGEPTHTAETETCCLPLSQNSGSELPASQPQRFSAQDMEEEELIIEDYESDGT</sequence>
<evidence type="ECO:0000256" key="9">
    <source>
        <dbReference type="ARBA" id="ARBA00023242"/>
    </source>
</evidence>
<evidence type="ECO:0000256" key="12">
    <source>
        <dbReference type="ARBA" id="ARBA00063479"/>
    </source>
</evidence>
<evidence type="ECO:0000256" key="10">
    <source>
        <dbReference type="ARBA" id="ARBA00023306"/>
    </source>
</evidence>
<comment type="similarity">
    <text evidence="3">Belongs to the rad17/RAD24 family.</text>
</comment>
<dbReference type="GO" id="GO:0008156">
    <property type="term" value="P:negative regulation of DNA replication"/>
    <property type="evidence" value="ECO:0007669"/>
    <property type="project" value="Ensembl"/>
</dbReference>
<feature type="region of interest" description="Disordered" evidence="14">
    <location>
        <begin position="543"/>
        <end position="623"/>
    </location>
</feature>
<evidence type="ECO:0000256" key="2">
    <source>
        <dbReference type="ARBA" id="ARBA00004286"/>
    </source>
</evidence>
<keyword evidence="16" id="KW-1185">Reference proteome</keyword>
<comment type="subcellular location">
    <subcellularLocation>
        <location evidence="2">Chromosome</location>
    </subcellularLocation>
    <subcellularLocation>
        <location evidence="1">Nucleus</location>
    </subcellularLocation>
</comment>
<dbReference type="GO" id="GO:0005654">
    <property type="term" value="C:nucleoplasm"/>
    <property type="evidence" value="ECO:0007669"/>
    <property type="project" value="Ensembl"/>
</dbReference>
<comment type="subunit">
    <text evidence="12">Part of a DNA-binding complex containing RFC2, RFC3, RFC4 and RFC5. Interacts with RAD1 and RAD9 within the 9-1-1 (RAD1-RAD9-HUS1) complex. Interacts with RAD9B, POLE, SNU13 and MCM7. DNA damage promotes interaction with ATR or ATM and disrupts interaction with the 9-1-1 (RAD1-RAD9-HUS1) complex. Interacts (when phosphorylated) with NBN; promoting recruitment of the MRN complex to DNA damage sites.</text>
</comment>
<evidence type="ECO:0000313" key="16">
    <source>
        <dbReference type="Proteomes" id="UP000694425"/>
    </source>
</evidence>
<dbReference type="GO" id="GO:0006281">
    <property type="term" value="P:DNA repair"/>
    <property type="evidence" value="ECO:0007669"/>
    <property type="project" value="InterPro"/>
</dbReference>
<dbReference type="GO" id="GO:0033314">
    <property type="term" value="P:mitotic DNA replication checkpoint signaling"/>
    <property type="evidence" value="ECO:0007669"/>
    <property type="project" value="TreeGrafter"/>
</dbReference>
<comment type="function">
    <text evidence="11">Essential for sustained cell growth, maintenance of chromosomal stability, and ATR-dependent checkpoint activation upon DNA damage. Has a weak ATPase activity required for binding to chromatin. Participates in the recruitment of the 9-1-1 (RAD1-RAD9-HUS1) complex and RHNO1 onto chromatin, and in CHEK1 activation. Involved in homologous recombination by mediating recruitment of the MRN complex to DNA damage sites. May also serve as a sensor of DNA replication progression.</text>
</comment>
<keyword evidence="8" id="KW-0067">ATP-binding</keyword>
<dbReference type="GO" id="GO:0035861">
    <property type="term" value="C:site of double-strand break"/>
    <property type="evidence" value="ECO:0007669"/>
    <property type="project" value="Ensembl"/>
</dbReference>
<keyword evidence="7" id="KW-0227">DNA damage</keyword>
<feature type="compositionally biased region" description="Acidic residues" evidence="14">
    <location>
        <begin position="607"/>
        <end position="623"/>
    </location>
</feature>
<dbReference type="GO" id="GO:0003682">
    <property type="term" value="F:chromatin binding"/>
    <property type="evidence" value="ECO:0007669"/>
    <property type="project" value="TreeGrafter"/>
</dbReference>
<keyword evidence="10" id="KW-0131">Cell cycle</keyword>
<name>A0A8C7B8R8_NEOVI</name>
<dbReference type="GO" id="GO:0031573">
    <property type="term" value="P:mitotic intra-S DNA damage checkpoint signaling"/>
    <property type="evidence" value="ECO:0007669"/>
    <property type="project" value="Ensembl"/>
</dbReference>
<dbReference type="GO" id="GO:1990166">
    <property type="term" value="P:protein localization to site of double-strand break"/>
    <property type="evidence" value="ECO:0007669"/>
    <property type="project" value="Ensembl"/>
</dbReference>
<dbReference type="PANTHER" id="PTHR12172:SF0">
    <property type="entry name" value="CELL CYCLE CHECKPOINT PROTEIN RAD17"/>
    <property type="match status" value="1"/>
</dbReference>
<reference evidence="15" key="1">
    <citation type="submission" date="2025-08" db="UniProtKB">
        <authorList>
            <consortium name="Ensembl"/>
        </authorList>
    </citation>
    <scope>IDENTIFICATION</scope>
</reference>
<keyword evidence="4" id="KW-0158">Chromosome</keyword>
<evidence type="ECO:0000313" key="15">
    <source>
        <dbReference type="Ensembl" id="ENSNVIP00000019417.1"/>
    </source>
</evidence>
<evidence type="ECO:0000256" key="14">
    <source>
        <dbReference type="SAM" id="MobiDB-lite"/>
    </source>
</evidence>
<dbReference type="Gene3D" id="3.40.50.300">
    <property type="entry name" value="P-loop containing nucleotide triphosphate hydrolases"/>
    <property type="match status" value="1"/>
</dbReference>
<dbReference type="InterPro" id="IPR018324">
    <property type="entry name" value="Rad17/Rad24_fun/met"/>
</dbReference>
<organism evidence="15 16">
    <name type="scientific">Neovison vison</name>
    <name type="common">American mink</name>
    <name type="synonym">Mustela vison</name>
    <dbReference type="NCBI Taxonomy" id="452646"/>
    <lineage>
        <taxon>Eukaryota</taxon>
        <taxon>Metazoa</taxon>
        <taxon>Chordata</taxon>
        <taxon>Craniata</taxon>
        <taxon>Vertebrata</taxon>
        <taxon>Euteleostomi</taxon>
        <taxon>Mammalia</taxon>
        <taxon>Eutheria</taxon>
        <taxon>Laurasiatheria</taxon>
        <taxon>Carnivora</taxon>
        <taxon>Caniformia</taxon>
        <taxon>Musteloidea</taxon>
        <taxon>Mustelidae</taxon>
        <taxon>Mustelinae</taxon>
        <taxon>Neogale</taxon>
    </lineage>
</organism>